<keyword evidence="4" id="KW-1185">Reference proteome</keyword>
<comment type="caution">
    <text evidence="3">The sequence shown here is derived from an EMBL/GenBank/DDBJ whole genome shotgun (WGS) entry which is preliminary data.</text>
</comment>
<dbReference type="Gene3D" id="1.25.10.10">
    <property type="entry name" value="Leucine-rich Repeat Variant"/>
    <property type="match status" value="1"/>
</dbReference>
<evidence type="ECO:0000259" key="1">
    <source>
        <dbReference type="Pfam" id="PF24173"/>
    </source>
</evidence>
<gene>
    <name evidence="3" type="ORF">Ae201684_012280</name>
</gene>
<accession>A0A6G0WS28</accession>
<proteinExistence type="predicted"/>
<protein>
    <submittedName>
        <fullName evidence="3">Uncharacterized protein</fullName>
    </submittedName>
</protein>
<dbReference type="InterPro" id="IPR057567">
    <property type="entry name" value="TPR_TTI1_C"/>
</dbReference>
<dbReference type="InterPro" id="IPR049362">
    <property type="entry name" value="TTI1_rpt"/>
</dbReference>
<sequence>MADSVDHEQAVMGLISMLMRKPHPTTLDMLVEELSLLPPSDYMWMNVLLLQLYQWLNQEATNAASTQLVEQLIEALDKALHACRIEKVQQSETQCFKLLQCMLQLMPTMDEKSTACVLTDEGRMTALRCIERLCTTPTPLKFLSTSVPFVAFMVSTLVLRSQKDLNRTCRVNAVRALSVVVRAVDDAQVLTQVFPGLSSALFQLVQSDFKLGSKLPKEALNCLTHATVLVLQDQRCQGLVTLPEFTLEPAVEPTRVAPSPLVASGDLPNILRSSDWLATTQMNMEVLVTHVCRQQRHHAKPNVRHALVHFCTALLVHCRLSLPSCFIPCYETILALAQDPIAAIQEDAVIALAKLDADMTPSELVLVQTQAGARFLFHVESLAKKCAVEIDLEREALATLQICAGYLTHMRSTHVVLSTQVDRVLRGWCKILTFDAVDAQVLTHVNFGSACTAAYYRKRFLHFRTDDAIQAALSVVRLMGANGSILSFADAIFDQLHNNAQPRSNELLVLLNQFVLGAAHIQVSHASCPSLDIHVAGYILDKLLELPFWTSDDANDEAQSLLLEIVGSVAQALTTAFNPLLMHVLYPVVEQLGRSSALVHQAAVSTLKRLAWFGGFGTVPNLLHVNMDYVIDMLVNRLQHLDDYPETPSVVHGLLQQAGPAPLPLLEEAVRGVLGSMDAHVTSREHALGLLRVMKVIMANQPKPSQETPPAKPNAVAAFISDMNALFHIDDYEELPPEAPKEEEEPSMEEKMKGAMPVEFDPEQPLDEATLHGMSKLVHDIVVRCTYFIAAPDVATSCLAWQILQEALATFASKDLRPLVHCIWPMLTRRLASSSSKPMLLAAVQCLSSLARLCGDFLGDKFVETLWPLFQSFMNQHAASPTMALADLTLQDKEEPQALRLHNLTDQILLHMLVCIESMCNATHSVSSITLELASACQPFLAASMPTQLQDQGRAVFAALARLNGDQLFPRLAYMASLALPPPPSSAFPSYKEDAITKIQDKVHQPALYARNARRLVLHDMAPTWRRDMG</sequence>
<evidence type="ECO:0000313" key="3">
    <source>
        <dbReference type="EMBL" id="KAF0730279.1"/>
    </source>
</evidence>
<dbReference type="Proteomes" id="UP000481153">
    <property type="component" value="Unassembled WGS sequence"/>
</dbReference>
<feature type="domain" description="TTI1 N-terminal TPR" evidence="1">
    <location>
        <begin position="52"/>
        <end position="339"/>
    </location>
</feature>
<dbReference type="Pfam" id="PF24173">
    <property type="entry name" value="TPR_TTI1_N"/>
    <property type="match status" value="1"/>
</dbReference>
<dbReference type="VEuPathDB" id="FungiDB:AeMF1_021703"/>
<dbReference type="GO" id="GO:0005737">
    <property type="term" value="C:cytoplasm"/>
    <property type="evidence" value="ECO:0007669"/>
    <property type="project" value="TreeGrafter"/>
</dbReference>
<dbReference type="Pfam" id="PF24181">
    <property type="entry name" value="TPR_TTI1_C"/>
    <property type="match status" value="1"/>
</dbReference>
<dbReference type="InterPro" id="IPR011989">
    <property type="entry name" value="ARM-like"/>
</dbReference>
<organism evidence="3 4">
    <name type="scientific">Aphanomyces euteiches</name>
    <dbReference type="NCBI Taxonomy" id="100861"/>
    <lineage>
        <taxon>Eukaryota</taxon>
        <taxon>Sar</taxon>
        <taxon>Stramenopiles</taxon>
        <taxon>Oomycota</taxon>
        <taxon>Saprolegniomycetes</taxon>
        <taxon>Saprolegniales</taxon>
        <taxon>Verrucalvaceae</taxon>
        <taxon>Aphanomyces</taxon>
    </lineage>
</organism>
<dbReference type="InterPro" id="IPR057566">
    <property type="entry name" value="TPR_TTI1_N"/>
</dbReference>
<name>A0A6G0WS28_9STRA</name>
<feature type="domain" description="TTI1 C-terminal TPR" evidence="2">
    <location>
        <begin position="732"/>
        <end position="967"/>
    </location>
</feature>
<dbReference type="PANTHER" id="PTHR18460:SF3">
    <property type="entry name" value="TELO2-INTERACTING PROTEIN 1 HOMOLOG"/>
    <property type="match status" value="1"/>
</dbReference>
<dbReference type="EMBL" id="VJMJ01000155">
    <property type="protein sequence ID" value="KAF0730279.1"/>
    <property type="molecule type" value="Genomic_DNA"/>
</dbReference>
<dbReference type="InterPro" id="IPR016024">
    <property type="entry name" value="ARM-type_fold"/>
</dbReference>
<dbReference type="SUPFAM" id="SSF48371">
    <property type="entry name" value="ARM repeat"/>
    <property type="match status" value="1"/>
</dbReference>
<dbReference type="AlphaFoldDB" id="A0A6G0WS28"/>
<reference evidence="3 4" key="1">
    <citation type="submission" date="2019-07" db="EMBL/GenBank/DDBJ databases">
        <title>Genomics analysis of Aphanomyces spp. identifies a new class of oomycete effector associated with host adaptation.</title>
        <authorList>
            <person name="Gaulin E."/>
        </authorList>
    </citation>
    <scope>NUCLEOTIDE SEQUENCE [LARGE SCALE GENOMIC DNA]</scope>
    <source>
        <strain evidence="3 4">ATCC 201684</strain>
    </source>
</reference>
<dbReference type="InterPro" id="IPR052587">
    <property type="entry name" value="TELO2-interacting_protein_1"/>
</dbReference>
<dbReference type="Pfam" id="PF24176">
    <property type="entry name" value="TPR_TTI1_2nd"/>
    <property type="match status" value="1"/>
</dbReference>
<evidence type="ECO:0000313" key="4">
    <source>
        <dbReference type="Proteomes" id="UP000481153"/>
    </source>
</evidence>
<dbReference type="Pfam" id="PF21547">
    <property type="entry name" value="TTI1"/>
    <property type="match status" value="1"/>
</dbReference>
<evidence type="ECO:0000259" key="2">
    <source>
        <dbReference type="Pfam" id="PF24181"/>
    </source>
</evidence>
<dbReference type="PANTHER" id="PTHR18460">
    <property type="entry name" value="TEL2 INTERACTING PROTEIN 1 TTI1 FAMILY MEMBER"/>
    <property type="match status" value="1"/>
</dbReference>